<organism evidence="1 2">
    <name type="scientific">Polypterus senegalus</name>
    <name type="common">Senegal bichir</name>
    <dbReference type="NCBI Taxonomy" id="55291"/>
    <lineage>
        <taxon>Eukaryota</taxon>
        <taxon>Metazoa</taxon>
        <taxon>Chordata</taxon>
        <taxon>Craniata</taxon>
        <taxon>Vertebrata</taxon>
        <taxon>Euteleostomi</taxon>
        <taxon>Actinopterygii</taxon>
        <taxon>Polypteriformes</taxon>
        <taxon>Polypteridae</taxon>
        <taxon>Polypterus</taxon>
    </lineage>
</organism>
<accession>A0A8X7WVU0</accession>
<proteinExistence type="predicted"/>
<evidence type="ECO:0000313" key="2">
    <source>
        <dbReference type="Proteomes" id="UP000886611"/>
    </source>
</evidence>
<reference evidence="1 2" key="1">
    <citation type="journal article" date="2021" name="Cell">
        <title>Tracing the genetic footprints of vertebrate landing in non-teleost ray-finned fishes.</title>
        <authorList>
            <person name="Bi X."/>
            <person name="Wang K."/>
            <person name="Yang L."/>
            <person name="Pan H."/>
            <person name="Jiang H."/>
            <person name="Wei Q."/>
            <person name="Fang M."/>
            <person name="Yu H."/>
            <person name="Zhu C."/>
            <person name="Cai Y."/>
            <person name="He Y."/>
            <person name="Gan X."/>
            <person name="Zeng H."/>
            <person name="Yu D."/>
            <person name="Zhu Y."/>
            <person name="Jiang H."/>
            <person name="Qiu Q."/>
            <person name="Yang H."/>
            <person name="Zhang Y.E."/>
            <person name="Wang W."/>
            <person name="Zhu M."/>
            <person name="He S."/>
            <person name="Zhang G."/>
        </authorList>
    </citation>
    <scope>NUCLEOTIDE SEQUENCE [LARGE SCALE GENOMIC DNA]</scope>
    <source>
        <strain evidence="1">Bchr_013</strain>
    </source>
</reference>
<dbReference type="EMBL" id="JAATIS010008602">
    <property type="protein sequence ID" value="KAG2457342.1"/>
    <property type="molecule type" value="Genomic_DNA"/>
</dbReference>
<comment type="caution">
    <text evidence="1">The sequence shown here is derived from an EMBL/GenBank/DDBJ whole genome shotgun (WGS) entry which is preliminary data.</text>
</comment>
<sequence>MNSVPKGQKVVIGADFTGHVGKGNSGEEEVMGRYGVKERNEEGQRIMDFAKRMYTAVVNTYFKKREEHRMTYKSGGRCTQVDYILCRRVDLKEIEDCKVVAGESVVKQHRMVVCRMALEIKKRKRVRAEPRINWWKLKKEDCKVEFREEVREALGGSEELPDSWETTADVVRVTARRVLGVTFRMRKEEKETWRWNEEDTGEYTGEEDGKEEEG</sequence>
<keyword evidence="2" id="KW-1185">Reference proteome</keyword>
<feature type="non-terminal residue" evidence="1">
    <location>
        <position position="214"/>
    </location>
</feature>
<name>A0A8X7WVU0_POLSE</name>
<dbReference type="AlphaFoldDB" id="A0A8X7WVU0"/>
<dbReference type="PANTHER" id="PTHR23227:SF83">
    <property type="entry name" value="ENDONUCLEASE_EXONUCLEASE_PHOSPHATASE DOMAIN-CONTAINING PROTEIN"/>
    <property type="match status" value="1"/>
</dbReference>
<dbReference type="InterPro" id="IPR036691">
    <property type="entry name" value="Endo/exonu/phosph_ase_sf"/>
</dbReference>
<protein>
    <submittedName>
        <fullName evidence="1">CFDP2 protein</fullName>
    </submittedName>
</protein>
<evidence type="ECO:0000313" key="1">
    <source>
        <dbReference type="EMBL" id="KAG2457342.1"/>
    </source>
</evidence>
<dbReference type="PANTHER" id="PTHR23227">
    <property type="entry name" value="BUCENTAUR RELATED"/>
    <property type="match status" value="1"/>
</dbReference>
<dbReference type="Gene3D" id="3.60.10.10">
    <property type="entry name" value="Endonuclease/exonuclease/phosphatase"/>
    <property type="match status" value="1"/>
</dbReference>
<dbReference type="InterPro" id="IPR027124">
    <property type="entry name" value="Swc5/CFDP1/2"/>
</dbReference>
<dbReference type="Proteomes" id="UP000886611">
    <property type="component" value="Unassembled WGS sequence"/>
</dbReference>
<gene>
    <name evidence="1" type="primary">Cfdp2_5</name>
    <name evidence="1" type="ORF">GTO96_0013785</name>
</gene>
<feature type="non-terminal residue" evidence="1">
    <location>
        <position position="1"/>
    </location>
</feature>